<dbReference type="CDD" id="cd02440">
    <property type="entry name" value="AdoMet_MTases"/>
    <property type="match status" value="1"/>
</dbReference>
<dbReference type="GO" id="GO:0032259">
    <property type="term" value="P:methylation"/>
    <property type="evidence" value="ECO:0007669"/>
    <property type="project" value="UniProtKB-KW"/>
</dbReference>
<dbReference type="EMBL" id="JASJND010000007">
    <property type="protein sequence ID" value="MDJ1115334.1"/>
    <property type="molecule type" value="Genomic_DNA"/>
</dbReference>
<dbReference type="EC" id="2.1.1.-" evidence="1"/>
<dbReference type="SUPFAM" id="SSF53335">
    <property type="entry name" value="S-adenosyl-L-methionine-dependent methyltransferases"/>
    <property type="match status" value="1"/>
</dbReference>
<comment type="caution">
    <text evidence="1">The sequence shown here is derived from an EMBL/GenBank/DDBJ whole genome shotgun (WGS) entry which is preliminary data.</text>
</comment>
<gene>
    <name evidence="1" type="ORF">QNI14_12835</name>
</gene>
<dbReference type="GO" id="GO:0008168">
    <property type="term" value="F:methyltransferase activity"/>
    <property type="evidence" value="ECO:0007669"/>
    <property type="project" value="UniProtKB-KW"/>
</dbReference>
<keyword evidence="2" id="KW-1185">Reference proteome</keyword>
<protein>
    <submittedName>
        <fullName evidence="1">Class I SAM-dependent methyltransferase</fullName>
        <ecNumber evidence="1">2.1.1.-</ecNumber>
    </submittedName>
</protein>
<keyword evidence="1" id="KW-0808">Transferase</keyword>
<proteinExistence type="predicted"/>
<evidence type="ECO:0000313" key="1">
    <source>
        <dbReference type="EMBL" id="MDJ1115334.1"/>
    </source>
</evidence>
<dbReference type="InterPro" id="IPR029063">
    <property type="entry name" value="SAM-dependent_MTases_sf"/>
</dbReference>
<accession>A0ABT6ZGQ7</accession>
<keyword evidence="1" id="KW-0489">Methyltransferase</keyword>
<reference evidence="1 2" key="1">
    <citation type="submission" date="2023-05" db="EMBL/GenBank/DDBJ databases">
        <title>Microbacterium dauci sp.nov., Isolated from Carrot Rhizosphere Soil.</title>
        <authorList>
            <person name="Xiao Z."/>
            <person name="Zheng J."/>
        </authorList>
    </citation>
    <scope>NUCLEOTIDE SEQUENCE [LARGE SCALE GENOMIC DNA]</scope>
    <source>
        <strain evidence="1 2">LX3-4</strain>
    </source>
</reference>
<dbReference type="RefSeq" id="WP_283717011.1">
    <property type="nucleotide sequence ID" value="NZ_JASJND010000007.1"/>
</dbReference>
<organism evidence="1 2">
    <name type="scientific">Microbacterium dauci</name>
    <dbReference type="NCBI Taxonomy" id="3048008"/>
    <lineage>
        <taxon>Bacteria</taxon>
        <taxon>Bacillati</taxon>
        <taxon>Actinomycetota</taxon>
        <taxon>Actinomycetes</taxon>
        <taxon>Micrococcales</taxon>
        <taxon>Microbacteriaceae</taxon>
        <taxon>Microbacterium</taxon>
    </lineage>
</organism>
<dbReference type="Gene3D" id="3.40.50.150">
    <property type="entry name" value="Vaccinia Virus protein VP39"/>
    <property type="match status" value="1"/>
</dbReference>
<evidence type="ECO:0000313" key="2">
    <source>
        <dbReference type="Proteomes" id="UP001321481"/>
    </source>
</evidence>
<sequence length="200" mass="22302">MRVLNAYAGIGGNRHLWPDEWKVTALEIDPRVAAEYARRYPNDTVLVVDAHEYLLAHAHEFDAVWSSPPCPTHSKLAKVVASRYGRELNPDPRLWDEVNHLRALGVPFVVENVHTYYAPLVEPDVVTDRHYYWTNNPPPMLTRVHVIPLSPKTVAGEYAESYGLPPIPAGVVGDARKAMRNAVVPQEGLELAMAAFGVHA</sequence>
<dbReference type="Proteomes" id="UP001321481">
    <property type="component" value="Unassembled WGS sequence"/>
</dbReference>
<name>A0ABT6ZGQ7_9MICO</name>